<dbReference type="GO" id="GO:0003677">
    <property type="term" value="F:DNA binding"/>
    <property type="evidence" value="ECO:0007669"/>
    <property type="project" value="UniProtKB-UniRule"/>
</dbReference>
<dbReference type="EMBL" id="PYLO01000001">
    <property type="protein sequence ID" value="PST39292.1"/>
    <property type="molecule type" value="Genomic_DNA"/>
</dbReference>
<evidence type="ECO:0000256" key="4">
    <source>
        <dbReference type="ARBA" id="ARBA00022478"/>
    </source>
</evidence>
<dbReference type="GO" id="GO:0003899">
    <property type="term" value="F:DNA-directed RNA polymerase activity"/>
    <property type="evidence" value="ECO:0007669"/>
    <property type="project" value="UniProtKB-UniRule"/>
</dbReference>
<evidence type="ECO:0000313" key="11">
    <source>
        <dbReference type="EMBL" id="PST39292.1"/>
    </source>
</evidence>
<gene>
    <name evidence="10" type="primary">rpoZ</name>
    <name evidence="11" type="ORF">C7U56_02155</name>
</gene>
<keyword evidence="4 10" id="KW-0240">DNA-directed RNA polymerase</keyword>
<dbReference type="HAMAP" id="MF_00366">
    <property type="entry name" value="RNApol_bact_RpoZ"/>
    <property type="match status" value="1"/>
</dbReference>
<dbReference type="SMART" id="SM01409">
    <property type="entry name" value="RNA_pol_Rpb6"/>
    <property type="match status" value="1"/>
</dbReference>
<evidence type="ECO:0000256" key="9">
    <source>
        <dbReference type="ARBA" id="ARBA00048552"/>
    </source>
</evidence>
<reference evidence="11 12" key="1">
    <citation type="submission" date="2018-03" db="EMBL/GenBank/DDBJ databases">
        <title>Lachnoclostridium SNUG30386 gen.nov., sp.nov., isolated from human faeces.</title>
        <authorList>
            <person name="Seo B."/>
            <person name="Jeon K."/>
            <person name="Ko G."/>
        </authorList>
    </citation>
    <scope>NUCLEOTIDE SEQUENCE [LARGE SCALE GENOMIC DNA]</scope>
    <source>
        <strain evidence="11 12">SNUG30386</strain>
    </source>
</reference>
<evidence type="ECO:0000256" key="2">
    <source>
        <dbReference type="ARBA" id="ARBA00012418"/>
    </source>
</evidence>
<dbReference type="EC" id="2.7.7.6" evidence="2 10"/>
<comment type="catalytic activity">
    <reaction evidence="9 10">
        <text>RNA(n) + a ribonucleoside 5'-triphosphate = RNA(n+1) + diphosphate</text>
        <dbReference type="Rhea" id="RHEA:21248"/>
        <dbReference type="Rhea" id="RHEA-COMP:14527"/>
        <dbReference type="Rhea" id="RHEA-COMP:17342"/>
        <dbReference type="ChEBI" id="CHEBI:33019"/>
        <dbReference type="ChEBI" id="CHEBI:61557"/>
        <dbReference type="ChEBI" id="CHEBI:140395"/>
        <dbReference type="EC" id="2.7.7.6"/>
    </reaction>
</comment>
<evidence type="ECO:0000256" key="3">
    <source>
        <dbReference type="ARBA" id="ARBA00013725"/>
    </source>
</evidence>
<dbReference type="InterPro" id="IPR003716">
    <property type="entry name" value="DNA-dir_RNA_pol_omega"/>
</dbReference>
<dbReference type="SUPFAM" id="SSF63562">
    <property type="entry name" value="RPB6/omega subunit-like"/>
    <property type="match status" value="1"/>
</dbReference>
<keyword evidence="6 10" id="KW-0548">Nucleotidyltransferase</keyword>
<keyword evidence="7 10" id="KW-0804">Transcription</keyword>
<dbReference type="Proteomes" id="UP000241048">
    <property type="component" value="Unassembled WGS sequence"/>
</dbReference>
<comment type="function">
    <text evidence="10">Promotes RNA polymerase assembly. Latches the N- and C-terminal regions of the beta' subunit thereby facilitating its interaction with the beta and alpha subunits.</text>
</comment>
<dbReference type="Gene3D" id="3.90.940.10">
    <property type="match status" value="1"/>
</dbReference>
<evidence type="ECO:0000256" key="5">
    <source>
        <dbReference type="ARBA" id="ARBA00022679"/>
    </source>
</evidence>
<accession>A0A2T3FVP5</accession>
<evidence type="ECO:0000256" key="10">
    <source>
        <dbReference type="HAMAP-Rule" id="MF_00366"/>
    </source>
</evidence>
<dbReference type="InterPro" id="IPR036161">
    <property type="entry name" value="RPB6/omega-like_sf"/>
</dbReference>
<protein>
    <recommendedName>
        <fullName evidence="3 10">DNA-directed RNA polymerase subunit omega</fullName>
        <shortName evidence="10">RNAP omega subunit</shortName>
        <ecNumber evidence="2 10">2.7.7.6</ecNumber>
    </recommendedName>
    <alternativeName>
        <fullName evidence="10">RNA polymerase omega subunit</fullName>
    </alternativeName>
    <alternativeName>
        <fullName evidence="8 10">Transcriptase subunit omega</fullName>
    </alternativeName>
</protein>
<sequence>MLRPSYLDLINVVNKEAEPGKEPLIQSRYSIVIATAKRARQLIAGDEALVIENGRKPLSIAIDELYHSKVKIVAENDSPEEEV</sequence>
<dbReference type="NCBIfam" id="TIGR00690">
    <property type="entry name" value="rpoZ"/>
    <property type="match status" value="1"/>
</dbReference>
<organism evidence="11 12">
    <name type="scientific">Clostridium fessum</name>
    <dbReference type="NCBI Taxonomy" id="2126740"/>
    <lineage>
        <taxon>Bacteria</taxon>
        <taxon>Bacillati</taxon>
        <taxon>Bacillota</taxon>
        <taxon>Clostridia</taxon>
        <taxon>Eubacteriales</taxon>
        <taxon>Clostridiaceae</taxon>
        <taxon>Clostridium</taxon>
    </lineage>
</organism>
<dbReference type="GO" id="GO:0006351">
    <property type="term" value="P:DNA-templated transcription"/>
    <property type="evidence" value="ECO:0007669"/>
    <property type="project" value="UniProtKB-UniRule"/>
</dbReference>
<keyword evidence="12" id="KW-1185">Reference proteome</keyword>
<proteinExistence type="inferred from homology"/>
<comment type="caution">
    <text evidence="11">The sequence shown here is derived from an EMBL/GenBank/DDBJ whole genome shotgun (WGS) entry which is preliminary data.</text>
</comment>
<evidence type="ECO:0000256" key="6">
    <source>
        <dbReference type="ARBA" id="ARBA00022695"/>
    </source>
</evidence>
<evidence type="ECO:0000256" key="8">
    <source>
        <dbReference type="ARBA" id="ARBA00029924"/>
    </source>
</evidence>
<evidence type="ECO:0000256" key="1">
    <source>
        <dbReference type="ARBA" id="ARBA00006711"/>
    </source>
</evidence>
<keyword evidence="5 10" id="KW-0808">Transferase</keyword>
<comment type="similarity">
    <text evidence="1 10">Belongs to the RNA polymerase subunit omega family.</text>
</comment>
<evidence type="ECO:0000256" key="7">
    <source>
        <dbReference type="ARBA" id="ARBA00023163"/>
    </source>
</evidence>
<dbReference type="AlphaFoldDB" id="A0A2T3FVP5"/>
<dbReference type="Pfam" id="PF01192">
    <property type="entry name" value="RNA_pol_Rpb6"/>
    <property type="match status" value="1"/>
</dbReference>
<dbReference type="GO" id="GO:0000428">
    <property type="term" value="C:DNA-directed RNA polymerase complex"/>
    <property type="evidence" value="ECO:0007669"/>
    <property type="project" value="UniProtKB-KW"/>
</dbReference>
<dbReference type="InterPro" id="IPR006110">
    <property type="entry name" value="Pol_omega/Rpo6/RPB6"/>
</dbReference>
<comment type="subunit">
    <text evidence="10">The RNAP catalytic core consists of 2 alpha, 1 beta, 1 beta' and 1 omega subunit. When a sigma factor is associated with the core the holoenzyme is formed, which can initiate transcription.</text>
</comment>
<name>A0A2T3FVP5_9CLOT</name>
<evidence type="ECO:0000313" key="12">
    <source>
        <dbReference type="Proteomes" id="UP000241048"/>
    </source>
</evidence>